<organism evidence="3 4">
    <name type="scientific">Streptomyces lavendofoliae</name>
    <dbReference type="NCBI Taxonomy" id="67314"/>
    <lineage>
        <taxon>Bacteria</taxon>
        <taxon>Bacillati</taxon>
        <taxon>Actinomycetota</taxon>
        <taxon>Actinomycetes</taxon>
        <taxon>Kitasatosporales</taxon>
        <taxon>Streptomycetaceae</taxon>
        <taxon>Streptomyces</taxon>
    </lineage>
</organism>
<dbReference type="AlphaFoldDB" id="A0A918M6N0"/>
<dbReference type="InterPro" id="IPR029787">
    <property type="entry name" value="Nucleotide_cyclase"/>
</dbReference>
<dbReference type="CDD" id="cd01949">
    <property type="entry name" value="GGDEF"/>
    <property type="match status" value="1"/>
</dbReference>
<gene>
    <name evidence="3" type="ORF">GCM10010274_57090</name>
</gene>
<dbReference type="InterPro" id="IPR052163">
    <property type="entry name" value="DGC-Regulatory_Protein"/>
</dbReference>
<feature type="region of interest" description="Disordered" evidence="1">
    <location>
        <begin position="465"/>
        <end position="484"/>
    </location>
</feature>
<keyword evidence="4" id="KW-1185">Reference proteome</keyword>
<dbReference type="NCBIfam" id="TIGR00254">
    <property type="entry name" value="GGDEF"/>
    <property type="match status" value="1"/>
</dbReference>
<dbReference type="Gene3D" id="2.30.130.30">
    <property type="entry name" value="Hypothetical protein"/>
    <property type="match status" value="1"/>
</dbReference>
<dbReference type="PROSITE" id="PS50887">
    <property type="entry name" value="GGDEF"/>
    <property type="match status" value="1"/>
</dbReference>
<dbReference type="EMBL" id="BMTP01000019">
    <property type="protein sequence ID" value="GGU60883.1"/>
    <property type="molecule type" value="Genomic_DNA"/>
</dbReference>
<evidence type="ECO:0000259" key="2">
    <source>
        <dbReference type="PROSITE" id="PS50887"/>
    </source>
</evidence>
<dbReference type="SMART" id="SM00267">
    <property type="entry name" value="GGDEF"/>
    <property type="match status" value="1"/>
</dbReference>
<sequence>MTARLWPRQALQYTTVDGARILPFPSQMPARSVAPAVRSALKKHLVHEHGVPARNGSPLRIVYIRHAPGTWSGVEDVLDVYEVHAEEPPRAVAGDGPPCALVRVRREAGAVAVVPQRREERKEMDVMTLLPLYEVDVPIRNTAGSRGVHVFTGHADSRSAAVRIAHEVYDQAAAARQAGLEVPGRRPDGWTARGYRPGWELDWKAATVGRWNDPYSWTRATTATSSCRSAPGQALTASKPTACPGPSHPVRDEREIPSMDSVLRTQARFGQRTLLLTTAAVPLTGWAVHAIALHRRLAATRCDPLTGLLRRDAYTARARRLLARHGDVAVVMVDSDRFKEINDRLGHAAGDTVLASIAARLTAWAGPQAAVGRLGGDEFAVVLQLPADRRALRLEQLVRMLHTPVTLENGRTVDVAASVGAATPDVVGSRDLSALQRAADAALYDGKHSGQAILATAAHVSCRPSTGAARAGPTRRCGGEPHEHQNLPSAGDWIRGITIRQPWATCILAGKNVENRPAHWPWRGWVLIHAGKAKPDPALLRDPLVATAIRGRELHRGAVIGVARLTDCHLDQGPEHCTSRWAQRGAHHLVLDDVRELPLPVPATGALPAWRPTPDLVAQVLQQLPDLRL</sequence>
<reference evidence="3" key="2">
    <citation type="submission" date="2020-09" db="EMBL/GenBank/DDBJ databases">
        <authorList>
            <person name="Sun Q."/>
            <person name="Ohkuma M."/>
        </authorList>
    </citation>
    <scope>NUCLEOTIDE SEQUENCE</scope>
    <source>
        <strain evidence="3">JCM 4391</strain>
    </source>
</reference>
<dbReference type="PANTHER" id="PTHR46663">
    <property type="entry name" value="DIGUANYLATE CYCLASE DGCT-RELATED"/>
    <property type="match status" value="1"/>
</dbReference>
<dbReference type="InterPro" id="IPR015947">
    <property type="entry name" value="PUA-like_sf"/>
</dbReference>
<dbReference type="SUPFAM" id="SSF55073">
    <property type="entry name" value="Nucleotide cyclase"/>
    <property type="match status" value="1"/>
</dbReference>
<dbReference type="Pfam" id="PF00990">
    <property type="entry name" value="GGDEF"/>
    <property type="match status" value="1"/>
</dbReference>
<dbReference type="SUPFAM" id="SSF88697">
    <property type="entry name" value="PUA domain-like"/>
    <property type="match status" value="1"/>
</dbReference>
<evidence type="ECO:0000256" key="1">
    <source>
        <dbReference type="SAM" id="MobiDB-lite"/>
    </source>
</evidence>
<dbReference type="PANTHER" id="PTHR46663:SF2">
    <property type="entry name" value="GGDEF DOMAIN-CONTAINING PROTEIN"/>
    <property type="match status" value="1"/>
</dbReference>
<comment type="caution">
    <text evidence="3">The sequence shown here is derived from an EMBL/GenBank/DDBJ whole genome shotgun (WGS) entry which is preliminary data.</text>
</comment>
<reference evidence="3" key="1">
    <citation type="journal article" date="2014" name="Int. J. Syst. Evol. Microbiol.">
        <title>Complete genome sequence of Corynebacterium casei LMG S-19264T (=DSM 44701T), isolated from a smear-ripened cheese.</title>
        <authorList>
            <consortium name="US DOE Joint Genome Institute (JGI-PGF)"/>
            <person name="Walter F."/>
            <person name="Albersmeier A."/>
            <person name="Kalinowski J."/>
            <person name="Ruckert C."/>
        </authorList>
    </citation>
    <scope>NUCLEOTIDE SEQUENCE</scope>
    <source>
        <strain evidence="3">JCM 4391</strain>
    </source>
</reference>
<dbReference type="InterPro" id="IPR000160">
    <property type="entry name" value="GGDEF_dom"/>
</dbReference>
<name>A0A918M6N0_9ACTN</name>
<protein>
    <recommendedName>
        <fullName evidence="2">GGDEF domain-containing protein</fullName>
    </recommendedName>
</protein>
<feature type="region of interest" description="Disordered" evidence="1">
    <location>
        <begin position="230"/>
        <end position="253"/>
    </location>
</feature>
<accession>A0A918M6N0</accession>
<dbReference type="InterPro" id="IPR043128">
    <property type="entry name" value="Rev_trsase/Diguanyl_cyclase"/>
</dbReference>
<feature type="domain" description="GGDEF" evidence="2">
    <location>
        <begin position="326"/>
        <end position="459"/>
    </location>
</feature>
<dbReference type="Proteomes" id="UP000636661">
    <property type="component" value="Unassembled WGS sequence"/>
</dbReference>
<evidence type="ECO:0000313" key="3">
    <source>
        <dbReference type="EMBL" id="GGU60883.1"/>
    </source>
</evidence>
<evidence type="ECO:0000313" key="4">
    <source>
        <dbReference type="Proteomes" id="UP000636661"/>
    </source>
</evidence>
<proteinExistence type="predicted"/>
<dbReference type="Gene3D" id="3.30.70.270">
    <property type="match status" value="1"/>
</dbReference>